<keyword evidence="1" id="KW-1133">Transmembrane helix</keyword>
<keyword evidence="1" id="KW-0812">Transmembrane</keyword>
<keyword evidence="5" id="KW-1185">Reference proteome</keyword>
<dbReference type="Proteomes" id="UP000019849">
    <property type="component" value="Unassembled WGS sequence"/>
</dbReference>
<comment type="caution">
    <text evidence="2">The sequence shown here is derived from an EMBL/GenBank/DDBJ whole genome shotgun (WGS) entry which is preliminary data.</text>
</comment>
<reference evidence="3 5" key="2">
    <citation type="submission" date="2019-03" db="EMBL/GenBank/DDBJ databases">
        <title>Genomic Encyclopedia of Type Strains, Phase IV (KMG-IV): sequencing the most valuable type-strain genomes for metagenomic binning, comparative biology and taxonomic classification.</title>
        <authorList>
            <person name="Goeker M."/>
        </authorList>
    </citation>
    <scope>NUCLEOTIDE SEQUENCE [LARGE SCALE GENOMIC DNA]</scope>
    <source>
        <strain evidence="3 5">DSM 11603</strain>
    </source>
</reference>
<dbReference type="Proteomes" id="UP000294958">
    <property type="component" value="Unassembled WGS sequence"/>
</dbReference>
<accession>A0A011UUU8</accession>
<organism evidence="2 4">
    <name type="scientific">Aquamicrobium defluvii</name>
    <dbReference type="NCBI Taxonomy" id="69279"/>
    <lineage>
        <taxon>Bacteria</taxon>
        <taxon>Pseudomonadati</taxon>
        <taxon>Pseudomonadota</taxon>
        <taxon>Alphaproteobacteria</taxon>
        <taxon>Hyphomicrobiales</taxon>
        <taxon>Phyllobacteriaceae</taxon>
        <taxon>Aquamicrobium</taxon>
    </lineage>
</organism>
<protein>
    <submittedName>
        <fullName evidence="2">Uncharacterized protein</fullName>
    </submittedName>
</protein>
<evidence type="ECO:0000313" key="5">
    <source>
        <dbReference type="Proteomes" id="UP000294958"/>
    </source>
</evidence>
<evidence type="ECO:0000256" key="1">
    <source>
        <dbReference type="SAM" id="Phobius"/>
    </source>
</evidence>
<dbReference type="HOGENOM" id="CLU_1387787_0_0_5"/>
<gene>
    <name evidence="2" type="ORF">BG36_14365</name>
    <name evidence="3" type="ORF">DES43_101251</name>
</gene>
<dbReference type="PATRIC" id="fig|69279.3.peg.728"/>
<proteinExistence type="predicted"/>
<name>A0A011UUU8_9HYPH</name>
<sequence length="196" mass="21181">MHNAAFLLALRFYGRILLSVLAVTGIVCLIAMQAGWLTTRTNAGPDPAAEKQLATDSAGVMSGSGPTMITSGMIPVDPSLTYDLSGEIRSFAANGDEAAGAVTYLGVIGYDEKKQRLTSKPGPNRYAAANNYYLVPARGWATVSGVISGQGNENHNQFHPGTRFVRVVALLNYRNETMKSEIRNVRFAPRIEMKTR</sequence>
<feature type="transmembrane region" description="Helical" evidence="1">
    <location>
        <begin position="12"/>
        <end position="32"/>
    </location>
</feature>
<reference evidence="2 4" key="1">
    <citation type="submission" date="2014-02" db="EMBL/GenBank/DDBJ databases">
        <title>Aquamicrobium defluvii Genome sequencing.</title>
        <authorList>
            <person name="Wang X."/>
        </authorList>
    </citation>
    <scope>NUCLEOTIDE SEQUENCE [LARGE SCALE GENOMIC DNA]</scope>
    <source>
        <strain evidence="2 4">W13Z1</strain>
    </source>
</reference>
<dbReference type="EMBL" id="JENY01000003">
    <property type="protein sequence ID" value="EXL10011.1"/>
    <property type="molecule type" value="Genomic_DNA"/>
</dbReference>
<evidence type="ECO:0000313" key="4">
    <source>
        <dbReference type="Proteomes" id="UP000019849"/>
    </source>
</evidence>
<dbReference type="AlphaFoldDB" id="A0A011UUU8"/>
<evidence type="ECO:0000313" key="3">
    <source>
        <dbReference type="EMBL" id="TDR38181.1"/>
    </source>
</evidence>
<dbReference type="EMBL" id="SNZF01000001">
    <property type="protein sequence ID" value="TDR38181.1"/>
    <property type="molecule type" value="Genomic_DNA"/>
</dbReference>
<keyword evidence="1" id="KW-0472">Membrane</keyword>
<evidence type="ECO:0000313" key="2">
    <source>
        <dbReference type="EMBL" id="EXL10011.1"/>
    </source>
</evidence>